<evidence type="ECO:0000313" key="4">
    <source>
        <dbReference type="Proteomes" id="UP000253845"/>
    </source>
</evidence>
<reference evidence="3 4" key="1">
    <citation type="submission" date="2018-07" db="EMBL/GenBank/DDBJ databases">
        <title>Section-level genome sequencing of Aspergillus section Nigri to investigate inter- and intra-species variation.</title>
        <authorList>
            <consortium name="DOE Joint Genome Institute"/>
            <person name="Vesth T.C."/>
            <person name="Nybo J.L."/>
            <person name="Theobald S."/>
            <person name="Frisvad J.C."/>
            <person name="Larsen T.O."/>
            <person name="Nielsen K.F."/>
            <person name="Hoof J.B."/>
            <person name="Brandl J."/>
            <person name="Salamov A."/>
            <person name="Riley R."/>
            <person name="Gladden J.M."/>
            <person name="Phatale P."/>
            <person name="Nielsen M.T."/>
            <person name="Lyhne E.K."/>
            <person name="Kogle M.E."/>
            <person name="Strasser K."/>
            <person name="McDonnell E."/>
            <person name="Barry K."/>
            <person name="Clum A."/>
            <person name="Chen C."/>
            <person name="Nolan M."/>
            <person name="Sandor L."/>
            <person name="Kuo A."/>
            <person name="Lipzen A."/>
            <person name="Hainaut M."/>
            <person name="Drula E."/>
            <person name="Tsang A."/>
            <person name="Magnuson J.K."/>
            <person name="Henrissat B."/>
            <person name="Wiebenga A."/>
            <person name="Simmons B.A."/>
            <person name="Makela M.R."/>
            <person name="De vries R.P."/>
            <person name="Grigoriev I.V."/>
            <person name="Mortensen U.H."/>
            <person name="Baker S.E."/>
            <person name="Andersen M.R."/>
        </authorList>
    </citation>
    <scope>NUCLEOTIDE SEQUENCE [LARGE SCALE GENOMIC DNA]</scope>
    <source>
        <strain evidence="3 4">ATCC 13496</strain>
    </source>
</reference>
<keyword evidence="2" id="KW-0812">Transmembrane</keyword>
<dbReference type="AlphaFoldDB" id="A0A370C385"/>
<evidence type="ECO:0000256" key="1">
    <source>
        <dbReference type="SAM" id="MobiDB-lite"/>
    </source>
</evidence>
<feature type="region of interest" description="Disordered" evidence="1">
    <location>
        <begin position="225"/>
        <end position="267"/>
    </location>
</feature>
<dbReference type="VEuPathDB" id="FungiDB:M747DRAFT_233969"/>
<gene>
    <name evidence="3" type="ORF">M747DRAFT_233969</name>
</gene>
<feature type="compositionally biased region" description="Polar residues" evidence="1">
    <location>
        <begin position="252"/>
        <end position="262"/>
    </location>
</feature>
<protein>
    <submittedName>
        <fullName evidence="3">Uncharacterized protein</fullName>
    </submittedName>
</protein>
<keyword evidence="2" id="KW-1133">Transmembrane helix</keyword>
<name>A0A370C385_ASPNG</name>
<organism evidence="3 4">
    <name type="scientific">Aspergillus niger ATCC 13496</name>
    <dbReference type="NCBI Taxonomy" id="1353008"/>
    <lineage>
        <taxon>Eukaryota</taxon>
        <taxon>Fungi</taxon>
        <taxon>Dikarya</taxon>
        <taxon>Ascomycota</taxon>
        <taxon>Pezizomycotina</taxon>
        <taxon>Eurotiomycetes</taxon>
        <taxon>Eurotiomycetidae</taxon>
        <taxon>Eurotiales</taxon>
        <taxon>Aspergillaceae</taxon>
        <taxon>Aspergillus</taxon>
        <taxon>Aspergillus subgen. Circumdati</taxon>
    </lineage>
</organism>
<evidence type="ECO:0000313" key="3">
    <source>
        <dbReference type="EMBL" id="RDH22347.1"/>
    </source>
</evidence>
<evidence type="ECO:0000256" key="2">
    <source>
        <dbReference type="SAM" id="Phobius"/>
    </source>
</evidence>
<accession>A0A370C385</accession>
<keyword evidence="2" id="KW-0472">Membrane</keyword>
<sequence length="557" mass="61437">MASTELAENDDYQSIVGQRSTRVENDLLSRLPLNRFNSELLVSNVDLKWMGNAPLLLPLTLAFKSRQAATDQESITFRLLALTAPSSCPTPAVPATGTTSRSSISRESGLIECCAASTARKLEEAVCLLSPSLPCSSRPRLNQPAFSINYFINQDDMTIEDPSQAMKIYSDPNTSSGNTIQLGHSPLFTLSPKVPGKAYLKAALFDSVSKPESVFFGDKRDEAANLEEQQALPLPSIRTQSDKRRPGKQGSRRPTNQGTCQPAVTPLHRIDPFPFPSFSPQKQQQQHVAQLPVRKLGSLVYIMVDRQDNHSAPDKAIAAATGREEILTPPAACHTAQRPHRDDDDARSTDNDLDALELRNIATQDDDEAGFSTESISSGEYRIRTHRTVSRTTHSNREHTSKGLAGHIRRFWTRNVVLTVPQKSNRDHFDNHELIHSPTITQKECKAVADISHYPFSFRANFLSLHSYFALGFYEAGIPLAVSCYGVAILIAAMGAYRFWKQQNVVALGTVYAGGWELNCIGVLIGLVRKLAILAAADDDMPYAIVLMIYGQSTERI</sequence>
<proteinExistence type="predicted"/>
<feature type="transmembrane region" description="Helical" evidence="2">
    <location>
        <begin position="468"/>
        <end position="493"/>
    </location>
</feature>
<dbReference type="Proteomes" id="UP000253845">
    <property type="component" value="Unassembled WGS sequence"/>
</dbReference>
<dbReference type="EMBL" id="KZ851908">
    <property type="protein sequence ID" value="RDH22347.1"/>
    <property type="molecule type" value="Genomic_DNA"/>
</dbReference>